<protein>
    <submittedName>
        <fullName evidence="2">4-carboxymuconolactone decarboxylase</fullName>
        <ecNumber evidence="2">4.1.1.44</ecNumber>
    </submittedName>
</protein>
<dbReference type="EC" id="4.1.1.44" evidence="2"/>
<dbReference type="PANTHER" id="PTHR33570">
    <property type="entry name" value="4-CARBOXYMUCONOLACTONE DECARBOXYLASE FAMILY PROTEIN"/>
    <property type="match status" value="1"/>
</dbReference>
<dbReference type="InterPro" id="IPR029032">
    <property type="entry name" value="AhpD-like"/>
</dbReference>
<comment type="caution">
    <text evidence="2">The sequence shown here is derived from an EMBL/GenBank/DDBJ whole genome shotgun (WGS) entry which is preliminary data.</text>
</comment>
<proteinExistence type="predicted"/>
<sequence>MIDNNLFERGVAKRKATLGERYVAANLTDADDFTRPFQEAMTAWAWGFGWSDDAIDVKTRSLMNLAMIGALGQMHEWEVHCRAALNANGVTKEQVRAAIHVVAIYCGVPRALECFRVAQQVLAEQAAD</sequence>
<dbReference type="Proteomes" id="UP000539538">
    <property type="component" value="Unassembled WGS sequence"/>
</dbReference>
<dbReference type="PANTHER" id="PTHR33570:SF2">
    <property type="entry name" value="CARBOXYMUCONOLACTONE DECARBOXYLASE-LIKE DOMAIN-CONTAINING PROTEIN"/>
    <property type="match status" value="1"/>
</dbReference>
<keyword evidence="3" id="KW-1185">Reference proteome</keyword>
<dbReference type="GO" id="GO:0047575">
    <property type="term" value="F:4-carboxymuconolactone decarboxylase activity"/>
    <property type="evidence" value="ECO:0007669"/>
    <property type="project" value="UniProtKB-EC"/>
</dbReference>
<evidence type="ECO:0000313" key="3">
    <source>
        <dbReference type="Proteomes" id="UP000539538"/>
    </source>
</evidence>
<dbReference type="Gene3D" id="1.20.1290.10">
    <property type="entry name" value="AhpD-like"/>
    <property type="match status" value="1"/>
</dbReference>
<dbReference type="EMBL" id="JACHOT010000017">
    <property type="protein sequence ID" value="MBB4653476.1"/>
    <property type="molecule type" value="Genomic_DNA"/>
</dbReference>
<dbReference type="SUPFAM" id="SSF69118">
    <property type="entry name" value="AhpD-like"/>
    <property type="match status" value="1"/>
</dbReference>
<name>A0ABR6LC26_9HYPH</name>
<feature type="domain" description="Carboxymuconolactone decarboxylase-like" evidence="1">
    <location>
        <begin position="37"/>
        <end position="119"/>
    </location>
</feature>
<keyword evidence="2" id="KW-0456">Lyase</keyword>
<dbReference type="InterPro" id="IPR052512">
    <property type="entry name" value="4CMD/NDH-1_regulator"/>
</dbReference>
<dbReference type="InterPro" id="IPR003779">
    <property type="entry name" value="CMD-like"/>
</dbReference>
<dbReference type="RefSeq" id="WP_425486866.1">
    <property type="nucleotide sequence ID" value="NZ_BAAAVZ010000007.1"/>
</dbReference>
<dbReference type="Pfam" id="PF02627">
    <property type="entry name" value="CMD"/>
    <property type="match status" value="1"/>
</dbReference>
<evidence type="ECO:0000313" key="2">
    <source>
        <dbReference type="EMBL" id="MBB4653476.1"/>
    </source>
</evidence>
<organism evidence="2 3">
    <name type="scientific">Aminobacter niigataensis</name>
    <dbReference type="NCBI Taxonomy" id="83265"/>
    <lineage>
        <taxon>Bacteria</taxon>
        <taxon>Pseudomonadati</taxon>
        <taxon>Pseudomonadota</taxon>
        <taxon>Alphaproteobacteria</taxon>
        <taxon>Hyphomicrobiales</taxon>
        <taxon>Phyllobacteriaceae</taxon>
        <taxon>Aminobacter</taxon>
    </lineage>
</organism>
<reference evidence="2 3" key="1">
    <citation type="submission" date="2020-08" db="EMBL/GenBank/DDBJ databases">
        <title>Genomic Encyclopedia of Type Strains, Phase IV (KMG-IV): sequencing the most valuable type-strain genomes for metagenomic binning, comparative biology and taxonomic classification.</title>
        <authorList>
            <person name="Goeker M."/>
        </authorList>
    </citation>
    <scope>NUCLEOTIDE SEQUENCE [LARGE SCALE GENOMIC DNA]</scope>
    <source>
        <strain evidence="2 3">DSM 7050</strain>
    </source>
</reference>
<accession>A0ABR6LC26</accession>
<gene>
    <name evidence="2" type="ORF">GGQ99_005267</name>
</gene>
<evidence type="ECO:0000259" key="1">
    <source>
        <dbReference type="Pfam" id="PF02627"/>
    </source>
</evidence>